<dbReference type="InterPro" id="IPR007197">
    <property type="entry name" value="rSAM"/>
</dbReference>
<keyword evidence="7" id="KW-0411">Iron-sulfur</keyword>
<dbReference type="GO" id="GO:0005829">
    <property type="term" value="C:cytosol"/>
    <property type="evidence" value="ECO:0007669"/>
    <property type="project" value="TreeGrafter"/>
</dbReference>
<evidence type="ECO:0000259" key="8">
    <source>
        <dbReference type="PROSITE" id="PS51918"/>
    </source>
</evidence>
<dbReference type="AlphaFoldDB" id="A0A9W6RTW0"/>
<dbReference type="GO" id="GO:0051539">
    <property type="term" value="F:4 iron, 4 sulfur cluster binding"/>
    <property type="evidence" value="ECO:0007669"/>
    <property type="project" value="UniProtKB-KW"/>
</dbReference>
<evidence type="ECO:0000313" key="10">
    <source>
        <dbReference type="Proteomes" id="UP001165135"/>
    </source>
</evidence>
<dbReference type="GO" id="GO:0003824">
    <property type="term" value="F:catalytic activity"/>
    <property type="evidence" value="ECO:0007669"/>
    <property type="project" value="InterPro"/>
</dbReference>
<evidence type="ECO:0000256" key="4">
    <source>
        <dbReference type="ARBA" id="ARBA00022691"/>
    </source>
</evidence>
<evidence type="ECO:0000256" key="3">
    <source>
        <dbReference type="ARBA" id="ARBA00022679"/>
    </source>
</evidence>
<dbReference type="SFLD" id="SFLDG01123">
    <property type="entry name" value="methyltransferase_(Class_B)"/>
    <property type="match status" value="1"/>
</dbReference>
<dbReference type="CDD" id="cd01335">
    <property type="entry name" value="Radical_SAM"/>
    <property type="match status" value="1"/>
</dbReference>
<evidence type="ECO:0000256" key="1">
    <source>
        <dbReference type="ARBA" id="ARBA00001966"/>
    </source>
</evidence>
<dbReference type="Pfam" id="PF04055">
    <property type="entry name" value="Radical_SAM"/>
    <property type="match status" value="1"/>
</dbReference>
<reference evidence="9" key="1">
    <citation type="submission" date="2023-03" db="EMBL/GenBank/DDBJ databases">
        <title>Actinoallomurus iriomotensis NBRC 103681.</title>
        <authorList>
            <person name="Ichikawa N."/>
            <person name="Sato H."/>
            <person name="Tonouchi N."/>
        </authorList>
    </citation>
    <scope>NUCLEOTIDE SEQUENCE</scope>
    <source>
        <strain evidence="9">NBRC 103681</strain>
    </source>
</reference>
<dbReference type="InterPro" id="IPR006158">
    <property type="entry name" value="Cobalamin-bd"/>
</dbReference>
<dbReference type="InterPro" id="IPR058240">
    <property type="entry name" value="rSAM_sf"/>
</dbReference>
<dbReference type="PROSITE" id="PS51918">
    <property type="entry name" value="RADICAL_SAM"/>
    <property type="match status" value="1"/>
</dbReference>
<evidence type="ECO:0000256" key="2">
    <source>
        <dbReference type="ARBA" id="ARBA00022603"/>
    </source>
</evidence>
<dbReference type="SUPFAM" id="SSF102114">
    <property type="entry name" value="Radical SAM enzymes"/>
    <property type="match status" value="1"/>
</dbReference>
<keyword evidence="6" id="KW-0408">Iron</keyword>
<dbReference type="InterPro" id="IPR006638">
    <property type="entry name" value="Elp3/MiaA/NifB-like_rSAM"/>
</dbReference>
<accession>A0A9W6RTW0</accession>
<dbReference type="Gene3D" id="3.80.30.20">
    <property type="entry name" value="tm_1862 like domain"/>
    <property type="match status" value="1"/>
</dbReference>
<dbReference type="Pfam" id="PF02310">
    <property type="entry name" value="B12-binding"/>
    <property type="match status" value="1"/>
</dbReference>
<keyword evidence="2" id="KW-0489">Methyltransferase</keyword>
<dbReference type="PANTHER" id="PTHR43409:SF7">
    <property type="entry name" value="BLL1977 PROTEIN"/>
    <property type="match status" value="1"/>
</dbReference>
<dbReference type="InterPro" id="IPR034466">
    <property type="entry name" value="Methyltransferase_Class_B"/>
</dbReference>
<dbReference type="SFLD" id="SFLDG01082">
    <property type="entry name" value="B12-binding_domain_containing"/>
    <property type="match status" value="1"/>
</dbReference>
<dbReference type="SMART" id="SM00729">
    <property type="entry name" value="Elp3"/>
    <property type="match status" value="1"/>
</dbReference>
<keyword evidence="4" id="KW-0949">S-adenosyl-L-methionine</keyword>
<dbReference type="RefSeq" id="WP_285632538.1">
    <property type="nucleotide sequence ID" value="NZ_BSTJ01000013.1"/>
</dbReference>
<evidence type="ECO:0000256" key="5">
    <source>
        <dbReference type="ARBA" id="ARBA00022723"/>
    </source>
</evidence>
<name>A0A9W6RTW0_9ACTN</name>
<feature type="domain" description="Radical SAM core" evidence="8">
    <location>
        <begin position="195"/>
        <end position="445"/>
    </location>
</feature>
<organism evidence="9 10">
    <name type="scientific">Actinoallomurus iriomotensis</name>
    <dbReference type="NCBI Taxonomy" id="478107"/>
    <lineage>
        <taxon>Bacteria</taxon>
        <taxon>Bacillati</taxon>
        <taxon>Actinomycetota</taxon>
        <taxon>Actinomycetes</taxon>
        <taxon>Streptosporangiales</taxon>
        <taxon>Thermomonosporaceae</taxon>
        <taxon>Actinoallomurus</taxon>
    </lineage>
</organism>
<proteinExistence type="predicted"/>
<dbReference type="InterPro" id="IPR023404">
    <property type="entry name" value="rSAM_horseshoe"/>
</dbReference>
<keyword evidence="3" id="KW-0808">Transferase</keyword>
<sequence>MLRIATRKGVYVNVVLLYPEVYDMARFKENRKEFPPFGVLYLAAAIRDAGHHVEIRKVNKNGPVHDLRGFDAVGFSLSSSATYGIMLAARDTALIDDGALIMTGGVHANFYPEESLRDFRADIVSYGDADEAIVEILAHCHDRRFESVPGVLWLDDGTLRRNPPKPPSKDISHLPLPARDLLDVEDFVVNDRLGDYDIPMAHAMFSRGCPFPCAFCAAGRTRIQYRNGDSARYELEHLVSEYGIGGFAIVDDNFIVNKQRVREICRRIADLGLRWTALSRVDTIDPDLLQEMAASGCIEVKYGVESGSERLLKAMKKHTTQEHITNAIQWTVDAGIEPKTFIIHGYPGENLETTRETIDLLDKLSDKIARVSLFRFVPLPGTYVYDNPLEFGVRGTHRAPGWDGNWEKFQILHNNRHWWGTDSEFAELEAAYLEIETFIEARWGKQTA</sequence>
<gene>
    <name evidence="9" type="ORF">Airi01_083490</name>
</gene>
<dbReference type="GO" id="GO:0031419">
    <property type="term" value="F:cobalamin binding"/>
    <property type="evidence" value="ECO:0007669"/>
    <property type="project" value="InterPro"/>
</dbReference>
<keyword evidence="5" id="KW-0479">Metal-binding</keyword>
<dbReference type="SFLD" id="SFLDS00029">
    <property type="entry name" value="Radical_SAM"/>
    <property type="match status" value="1"/>
</dbReference>
<dbReference type="GO" id="GO:0046872">
    <property type="term" value="F:metal ion binding"/>
    <property type="evidence" value="ECO:0007669"/>
    <property type="project" value="UniProtKB-KW"/>
</dbReference>
<comment type="cofactor">
    <cofactor evidence="1">
        <name>[4Fe-4S] cluster</name>
        <dbReference type="ChEBI" id="CHEBI:49883"/>
    </cofactor>
</comment>
<dbReference type="Proteomes" id="UP001165135">
    <property type="component" value="Unassembled WGS sequence"/>
</dbReference>
<evidence type="ECO:0000313" key="9">
    <source>
        <dbReference type="EMBL" id="GLY80082.1"/>
    </source>
</evidence>
<dbReference type="Gene3D" id="3.40.50.280">
    <property type="entry name" value="Cobalamin-binding domain"/>
    <property type="match status" value="1"/>
</dbReference>
<protein>
    <submittedName>
        <fullName evidence="9">B12-binding domain-containing radical SAM protein</fullName>
    </submittedName>
</protein>
<dbReference type="EMBL" id="BSTJ01000013">
    <property type="protein sequence ID" value="GLY80082.1"/>
    <property type="molecule type" value="Genomic_DNA"/>
</dbReference>
<comment type="caution">
    <text evidence="9">The sequence shown here is derived from an EMBL/GenBank/DDBJ whole genome shotgun (WGS) entry which is preliminary data.</text>
</comment>
<evidence type="ECO:0000256" key="6">
    <source>
        <dbReference type="ARBA" id="ARBA00023004"/>
    </source>
</evidence>
<evidence type="ECO:0000256" key="7">
    <source>
        <dbReference type="ARBA" id="ARBA00023014"/>
    </source>
</evidence>
<dbReference type="PANTHER" id="PTHR43409">
    <property type="entry name" value="ANAEROBIC MAGNESIUM-PROTOPORPHYRIN IX MONOMETHYL ESTER CYCLASE-RELATED"/>
    <property type="match status" value="1"/>
</dbReference>
<dbReference type="InterPro" id="IPR051198">
    <property type="entry name" value="BchE-like"/>
</dbReference>